<feature type="non-terminal residue" evidence="6">
    <location>
        <position position="199"/>
    </location>
</feature>
<dbReference type="GO" id="GO:0070478">
    <property type="term" value="P:nuclear-transcribed mRNA catabolic process, 3'-5' exonucleolytic nonsense-mediated decay"/>
    <property type="evidence" value="ECO:0007669"/>
    <property type="project" value="TreeGrafter"/>
</dbReference>
<dbReference type="GO" id="GO:0005524">
    <property type="term" value="F:ATP binding"/>
    <property type="evidence" value="ECO:0007669"/>
    <property type="project" value="UniProtKB-KW"/>
</dbReference>
<gene>
    <name evidence="6" type="ORF">EWB00_010108</name>
</gene>
<evidence type="ECO:0000256" key="5">
    <source>
        <dbReference type="ARBA" id="ARBA00047984"/>
    </source>
</evidence>
<keyword evidence="2" id="KW-0378">Hydrolase</keyword>
<dbReference type="PANTHER" id="PTHR12131:SF1">
    <property type="entry name" value="ATP-DEPENDENT RNA HELICASE SUPV3L1, MITOCHONDRIAL-RELATED"/>
    <property type="match status" value="1"/>
</dbReference>
<evidence type="ECO:0000313" key="6">
    <source>
        <dbReference type="EMBL" id="TNN04928.1"/>
    </source>
</evidence>
<dbReference type="SUPFAM" id="SSF52540">
    <property type="entry name" value="P-loop containing nucleoside triphosphate hydrolases"/>
    <property type="match status" value="1"/>
</dbReference>
<dbReference type="GO" id="GO:0055087">
    <property type="term" value="C:Ski complex"/>
    <property type="evidence" value="ECO:0007669"/>
    <property type="project" value="TreeGrafter"/>
</dbReference>
<dbReference type="InterPro" id="IPR050699">
    <property type="entry name" value="RNA-DNA_Helicase"/>
</dbReference>
<dbReference type="Proteomes" id="UP000311919">
    <property type="component" value="Unassembled WGS sequence"/>
</dbReference>
<dbReference type="STRING" id="6182.A0A4Z2CL18"/>
<dbReference type="OrthoDB" id="64767at2759"/>
<dbReference type="EMBL" id="SKCS01000708">
    <property type="protein sequence ID" value="TNN04928.1"/>
    <property type="molecule type" value="Genomic_DNA"/>
</dbReference>
<dbReference type="Gene3D" id="3.40.50.300">
    <property type="entry name" value="P-loop containing nucleotide triphosphate hydrolases"/>
    <property type="match status" value="1"/>
</dbReference>
<dbReference type="GO" id="GO:0016787">
    <property type="term" value="F:hydrolase activity"/>
    <property type="evidence" value="ECO:0007669"/>
    <property type="project" value="UniProtKB-KW"/>
</dbReference>
<evidence type="ECO:0000313" key="7">
    <source>
        <dbReference type="Proteomes" id="UP000311919"/>
    </source>
</evidence>
<protein>
    <submittedName>
        <fullName evidence="6">Antiviral helicase SKI2</fullName>
    </submittedName>
</protein>
<keyword evidence="7" id="KW-1185">Reference proteome</keyword>
<dbReference type="PANTHER" id="PTHR12131">
    <property type="entry name" value="ATP-DEPENDENT RNA AND DNA HELICASE"/>
    <property type="match status" value="1"/>
</dbReference>
<reference evidence="6 7" key="1">
    <citation type="submission" date="2019-03" db="EMBL/GenBank/DDBJ databases">
        <title>An improved genome assembly of the fluke Schistosoma japonicum.</title>
        <authorList>
            <person name="Hu W."/>
            <person name="Luo F."/>
            <person name="Yin M."/>
            <person name="Mo X."/>
            <person name="Sun C."/>
            <person name="Wu Q."/>
            <person name="Zhu B."/>
            <person name="Xiang M."/>
            <person name="Wang J."/>
            <person name="Wang Y."/>
            <person name="Zhang T."/>
            <person name="Xu B."/>
            <person name="Zheng H."/>
            <person name="Feng Z."/>
        </authorList>
    </citation>
    <scope>NUCLEOTIDE SEQUENCE [LARGE SCALE GENOMIC DNA]</scope>
    <source>
        <strain evidence="6">HuSjv2</strain>
        <tissue evidence="6">Worms</tissue>
    </source>
</reference>
<comment type="caution">
    <text evidence="6">The sequence shown here is derived from an EMBL/GenBank/DDBJ whole genome shotgun (WGS) entry which is preliminary data.</text>
</comment>
<accession>A0A4Z2CL18</accession>
<keyword evidence="1" id="KW-0547">Nucleotide-binding</keyword>
<sequence length="199" mass="22410">MPARCVVFTSIDKYDGHMIRPLTSSEYTQMAGRAGRRGLDAKGYVIILVSSIGKSHKSRVTGLPTESVLRSVILGTQTRLVTQFKVTYSMILNLHRSSSLTLRQLQYYNFPCSFSVFNFLDHFAHLVMEIGFGIYCLCLSQTGIGDVLDVRLFEEYSTINDQLNYPLSISDTTTLNSNLFNSSTFSSMYSKEILNCAYE</sequence>
<evidence type="ECO:0000256" key="3">
    <source>
        <dbReference type="ARBA" id="ARBA00022806"/>
    </source>
</evidence>
<dbReference type="GO" id="GO:0003724">
    <property type="term" value="F:RNA helicase activity"/>
    <property type="evidence" value="ECO:0007669"/>
    <property type="project" value="UniProtKB-EC"/>
</dbReference>
<comment type="catalytic activity">
    <reaction evidence="5">
        <text>ATP + H2O = ADP + phosphate + H(+)</text>
        <dbReference type="Rhea" id="RHEA:13065"/>
        <dbReference type="ChEBI" id="CHEBI:15377"/>
        <dbReference type="ChEBI" id="CHEBI:15378"/>
        <dbReference type="ChEBI" id="CHEBI:30616"/>
        <dbReference type="ChEBI" id="CHEBI:43474"/>
        <dbReference type="ChEBI" id="CHEBI:456216"/>
        <dbReference type="EC" id="3.6.4.13"/>
    </reaction>
</comment>
<keyword evidence="3 6" id="KW-0347">Helicase</keyword>
<proteinExistence type="predicted"/>
<organism evidence="6 7">
    <name type="scientific">Schistosoma japonicum</name>
    <name type="common">Blood fluke</name>
    <dbReference type="NCBI Taxonomy" id="6182"/>
    <lineage>
        <taxon>Eukaryota</taxon>
        <taxon>Metazoa</taxon>
        <taxon>Spiralia</taxon>
        <taxon>Lophotrochozoa</taxon>
        <taxon>Platyhelminthes</taxon>
        <taxon>Trematoda</taxon>
        <taxon>Digenea</taxon>
        <taxon>Strigeidida</taxon>
        <taxon>Schistosomatoidea</taxon>
        <taxon>Schistosomatidae</taxon>
        <taxon>Schistosoma</taxon>
    </lineage>
</organism>
<evidence type="ECO:0000256" key="2">
    <source>
        <dbReference type="ARBA" id="ARBA00022801"/>
    </source>
</evidence>
<dbReference type="AlphaFoldDB" id="A0A4Z2CL18"/>
<evidence type="ECO:0000256" key="1">
    <source>
        <dbReference type="ARBA" id="ARBA00022741"/>
    </source>
</evidence>
<keyword evidence="4" id="KW-0067">ATP-binding</keyword>
<evidence type="ECO:0000256" key="4">
    <source>
        <dbReference type="ARBA" id="ARBA00022840"/>
    </source>
</evidence>
<name>A0A4Z2CL18_SCHJA</name>
<dbReference type="InterPro" id="IPR027417">
    <property type="entry name" value="P-loop_NTPase"/>
</dbReference>